<dbReference type="Proteomes" id="UP000770661">
    <property type="component" value="Unassembled WGS sequence"/>
</dbReference>
<gene>
    <name evidence="1" type="primary">Msh6</name>
    <name evidence="1" type="ORF">GWK47_009780</name>
</gene>
<dbReference type="InterPro" id="IPR036187">
    <property type="entry name" value="DNA_mismatch_repair_MutS_sf"/>
</dbReference>
<accession>A0A8J4XWS2</accession>
<reference evidence="1" key="1">
    <citation type="submission" date="2020-07" db="EMBL/GenBank/DDBJ databases">
        <title>The High-quality genome of the commercially important snow crab, Chionoecetes opilio.</title>
        <authorList>
            <person name="Jeong J.-H."/>
            <person name="Ryu S."/>
        </authorList>
    </citation>
    <scope>NUCLEOTIDE SEQUENCE</scope>
    <source>
        <strain evidence="1">MADBK_172401_WGS</strain>
        <tissue evidence="1">Digestive gland</tissue>
    </source>
</reference>
<evidence type="ECO:0000313" key="1">
    <source>
        <dbReference type="EMBL" id="KAG0716423.1"/>
    </source>
</evidence>
<proteinExistence type="predicted"/>
<dbReference type="Gene3D" id="1.10.1420.10">
    <property type="match status" value="1"/>
</dbReference>
<organism evidence="1 2">
    <name type="scientific">Chionoecetes opilio</name>
    <name type="common">Atlantic snow crab</name>
    <name type="synonym">Cancer opilio</name>
    <dbReference type="NCBI Taxonomy" id="41210"/>
    <lineage>
        <taxon>Eukaryota</taxon>
        <taxon>Metazoa</taxon>
        <taxon>Ecdysozoa</taxon>
        <taxon>Arthropoda</taxon>
        <taxon>Crustacea</taxon>
        <taxon>Multicrustacea</taxon>
        <taxon>Malacostraca</taxon>
        <taxon>Eumalacostraca</taxon>
        <taxon>Eucarida</taxon>
        <taxon>Decapoda</taxon>
        <taxon>Pleocyemata</taxon>
        <taxon>Brachyura</taxon>
        <taxon>Eubrachyura</taxon>
        <taxon>Majoidea</taxon>
        <taxon>Majidae</taxon>
        <taxon>Chionoecetes</taxon>
    </lineage>
</organism>
<dbReference type="SUPFAM" id="SSF48334">
    <property type="entry name" value="DNA repair protein MutS, domain III"/>
    <property type="match status" value="1"/>
</dbReference>
<name>A0A8J4XWS2_CHIOP</name>
<sequence>MAGVVVMSRPCPPWRGAAKQRSIIDLIEAVVLRENTSDLERMLAKEAGVTAGAEPPGAPDTPPSTLGRYRCPSLHSAQGLRHNHGGRRQVPLLDAALSFFDTTFDHLEAQKEGKIVPRAGVDAEYDEALEQISATKQELAVYLKEQGRFFSTKVGVSLYSLCG</sequence>
<protein>
    <submittedName>
        <fullName evidence="1">Putative DNA mismatch repair protein Msh6</fullName>
    </submittedName>
</protein>
<dbReference type="OrthoDB" id="121051at2759"/>
<evidence type="ECO:0000313" key="2">
    <source>
        <dbReference type="Proteomes" id="UP000770661"/>
    </source>
</evidence>
<dbReference type="EMBL" id="JACEEZ010018903">
    <property type="protein sequence ID" value="KAG0716423.1"/>
    <property type="molecule type" value="Genomic_DNA"/>
</dbReference>
<comment type="caution">
    <text evidence="1">The sequence shown here is derived from an EMBL/GenBank/DDBJ whole genome shotgun (WGS) entry which is preliminary data.</text>
</comment>
<keyword evidence="2" id="KW-1185">Reference proteome</keyword>
<dbReference type="AlphaFoldDB" id="A0A8J4XWS2"/>